<dbReference type="OrthoDB" id="9813880at2"/>
<proteinExistence type="predicted"/>
<dbReference type="AlphaFoldDB" id="A0A2S8AE95"/>
<dbReference type="PANTHER" id="PTHR43584">
    <property type="entry name" value="NUCLEOTIDYL TRANSFERASE"/>
    <property type="match status" value="1"/>
</dbReference>
<dbReference type="EMBL" id="PSZM01000036">
    <property type="protein sequence ID" value="PQL93210.1"/>
    <property type="molecule type" value="Genomic_DNA"/>
</dbReference>
<comment type="caution">
    <text evidence="4">The sequence shown here is derived from an EMBL/GenBank/DDBJ whole genome shotgun (WGS) entry which is preliminary data.</text>
</comment>
<reference evidence="4 5" key="1">
    <citation type="submission" date="2018-02" db="EMBL/GenBank/DDBJ databases">
        <title>Genome sequences of Apibacter spp., gut symbionts of Asian honey bees.</title>
        <authorList>
            <person name="Kwong W.K."/>
            <person name="Steele M.I."/>
            <person name="Moran N.A."/>
        </authorList>
    </citation>
    <scope>NUCLEOTIDE SEQUENCE [LARGE SCALE GENOMIC DNA]</scope>
    <source>
        <strain evidence="5">wkB301</strain>
    </source>
</reference>
<evidence type="ECO:0000313" key="4">
    <source>
        <dbReference type="EMBL" id="PQL93210.1"/>
    </source>
</evidence>
<protein>
    <submittedName>
        <fullName evidence="4">Nucleotidyltransferase</fullName>
    </submittedName>
</protein>
<dbReference type="CDD" id="cd06422">
    <property type="entry name" value="NTP_transferase_like_1"/>
    <property type="match status" value="1"/>
</dbReference>
<dbReference type="PANTHER" id="PTHR43584:SF8">
    <property type="entry name" value="N-ACETYLMURAMATE ALPHA-1-PHOSPHATE URIDYLYLTRANSFERASE"/>
    <property type="match status" value="1"/>
</dbReference>
<dbReference type="RefSeq" id="WP_105246786.1">
    <property type="nucleotide sequence ID" value="NZ_PSZM01000036.1"/>
</dbReference>
<evidence type="ECO:0000259" key="3">
    <source>
        <dbReference type="Pfam" id="PF00483"/>
    </source>
</evidence>
<name>A0A2S8AE95_9FLAO</name>
<keyword evidence="5" id="KW-1185">Reference proteome</keyword>
<dbReference type="InterPro" id="IPR005835">
    <property type="entry name" value="NTP_transferase_dom"/>
</dbReference>
<keyword evidence="2" id="KW-0548">Nucleotidyltransferase</keyword>
<dbReference type="InterPro" id="IPR050065">
    <property type="entry name" value="GlmU-like"/>
</dbReference>
<feature type="domain" description="Nucleotidyl transferase" evidence="3">
    <location>
        <begin position="2"/>
        <end position="236"/>
    </location>
</feature>
<evidence type="ECO:0000256" key="1">
    <source>
        <dbReference type="ARBA" id="ARBA00022679"/>
    </source>
</evidence>
<dbReference type="InterPro" id="IPR029044">
    <property type="entry name" value="Nucleotide-diphossugar_trans"/>
</dbReference>
<gene>
    <name evidence="4" type="ORF">C4S77_05995</name>
</gene>
<sequence length="238" mass="27528">MKAMLFAAGLGTRLKPFTEKHPKALVEINGKTLLERNINYLKSFGIREIVINIHHFADQILDYLQKHNYFNCVINISHEKEKLLETGGGLVYAQKFFGKQSFLVMNADILTNMDFHALIKDHYENQSLVTLAVSDRQSSRKLYFNEDKKLVGWKNLQTQQKIFINSKEEEKSIPLAFSGIQVLNPEIFSLITQEGKFSIIDTYLDLMRTQKILGYKHQSYILDVGKPESIKEAEKHFK</sequence>
<accession>A0A2S8AE95</accession>
<dbReference type="Pfam" id="PF00483">
    <property type="entry name" value="NTP_transferase"/>
    <property type="match status" value="1"/>
</dbReference>
<keyword evidence="1 4" id="KW-0808">Transferase</keyword>
<dbReference type="Gene3D" id="3.90.550.10">
    <property type="entry name" value="Spore Coat Polysaccharide Biosynthesis Protein SpsA, Chain A"/>
    <property type="match status" value="1"/>
</dbReference>
<dbReference type="SUPFAM" id="SSF53448">
    <property type="entry name" value="Nucleotide-diphospho-sugar transferases"/>
    <property type="match status" value="1"/>
</dbReference>
<evidence type="ECO:0000313" key="5">
    <source>
        <dbReference type="Proteomes" id="UP000238042"/>
    </source>
</evidence>
<dbReference type="Proteomes" id="UP000238042">
    <property type="component" value="Unassembled WGS sequence"/>
</dbReference>
<organism evidence="4 5">
    <name type="scientific">Apibacter adventoris</name>
    <dbReference type="NCBI Taxonomy" id="1679466"/>
    <lineage>
        <taxon>Bacteria</taxon>
        <taxon>Pseudomonadati</taxon>
        <taxon>Bacteroidota</taxon>
        <taxon>Flavobacteriia</taxon>
        <taxon>Flavobacteriales</taxon>
        <taxon>Weeksellaceae</taxon>
        <taxon>Apibacter</taxon>
    </lineage>
</organism>
<dbReference type="GO" id="GO:0016779">
    <property type="term" value="F:nucleotidyltransferase activity"/>
    <property type="evidence" value="ECO:0007669"/>
    <property type="project" value="UniProtKB-KW"/>
</dbReference>
<evidence type="ECO:0000256" key="2">
    <source>
        <dbReference type="ARBA" id="ARBA00022695"/>
    </source>
</evidence>